<organism evidence="1 2">
    <name type="scientific">Dermatophagoides farinae</name>
    <name type="common">American house dust mite</name>
    <dbReference type="NCBI Taxonomy" id="6954"/>
    <lineage>
        <taxon>Eukaryota</taxon>
        <taxon>Metazoa</taxon>
        <taxon>Ecdysozoa</taxon>
        <taxon>Arthropoda</taxon>
        <taxon>Chelicerata</taxon>
        <taxon>Arachnida</taxon>
        <taxon>Acari</taxon>
        <taxon>Acariformes</taxon>
        <taxon>Sarcoptiformes</taxon>
        <taxon>Astigmata</taxon>
        <taxon>Psoroptidia</taxon>
        <taxon>Analgoidea</taxon>
        <taxon>Pyroglyphidae</taxon>
        <taxon>Dermatophagoidinae</taxon>
        <taxon>Dermatophagoides</taxon>
    </lineage>
</organism>
<accession>A0A922L0K5</accession>
<proteinExistence type="predicted"/>
<reference evidence="1" key="1">
    <citation type="submission" date="2013-05" db="EMBL/GenBank/DDBJ databases">
        <authorList>
            <person name="Yim A.K.Y."/>
            <person name="Chan T.F."/>
            <person name="Ji K.M."/>
            <person name="Liu X.Y."/>
            <person name="Zhou J.W."/>
            <person name="Li R.Q."/>
            <person name="Yang K.Y."/>
            <person name="Li J."/>
            <person name="Li M."/>
            <person name="Law P.T.W."/>
            <person name="Wu Y.L."/>
            <person name="Cai Z.L."/>
            <person name="Qin H."/>
            <person name="Bao Y."/>
            <person name="Leung R.K.K."/>
            <person name="Ng P.K.S."/>
            <person name="Zou J."/>
            <person name="Zhong X.J."/>
            <person name="Ran P.X."/>
            <person name="Zhong N.S."/>
            <person name="Liu Z.G."/>
            <person name="Tsui S.K.W."/>
        </authorList>
    </citation>
    <scope>NUCLEOTIDE SEQUENCE</scope>
    <source>
        <strain evidence="1">Derf</strain>
        <tissue evidence="1">Whole organism</tissue>
    </source>
</reference>
<comment type="caution">
    <text evidence="1">The sequence shown here is derived from an EMBL/GenBank/DDBJ whole genome shotgun (WGS) entry which is preliminary data.</text>
</comment>
<dbReference type="EMBL" id="ASGP02000006">
    <property type="protein sequence ID" value="KAH9501916.1"/>
    <property type="molecule type" value="Genomic_DNA"/>
</dbReference>
<protein>
    <submittedName>
        <fullName evidence="1">Uncharacterized protein</fullName>
    </submittedName>
</protein>
<evidence type="ECO:0000313" key="1">
    <source>
        <dbReference type="EMBL" id="KAH9501916.1"/>
    </source>
</evidence>
<sequence>MKLSKKYGIMRSSEFFKLNCNLFKLALPDLFHDIQEGILTDVTKSILIWLKEEDQIHQVGQLTRAELPNNGKGGDSKI</sequence>
<dbReference type="AlphaFoldDB" id="A0A922L0K5"/>
<evidence type="ECO:0000313" key="2">
    <source>
        <dbReference type="Proteomes" id="UP000790347"/>
    </source>
</evidence>
<dbReference type="Proteomes" id="UP000790347">
    <property type="component" value="Unassembled WGS sequence"/>
</dbReference>
<keyword evidence="2" id="KW-1185">Reference proteome</keyword>
<name>A0A922L0K5_DERFA</name>
<gene>
    <name evidence="1" type="ORF">DERF_012725</name>
</gene>
<reference evidence="1" key="2">
    <citation type="journal article" date="2022" name="Res Sq">
        <title>Comparative Genomics Reveals Insights into the Divergent Evolution of Astigmatic Mites and Household Pest Adaptations.</title>
        <authorList>
            <person name="Xiong Q."/>
            <person name="Wan A.T.-Y."/>
            <person name="Liu X.-Y."/>
            <person name="Fung C.S.-H."/>
            <person name="Xiao X."/>
            <person name="Malainual N."/>
            <person name="Hou J."/>
            <person name="Wang L."/>
            <person name="Wang M."/>
            <person name="Yang K."/>
            <person name="Cui Y."/>
            <person name="Leung E."/>
            <person name="Nong W."/>
            <person name="Shin S.-K."/>
            <person name="Au S."/>
            <person name="Jeong K.Y."/>
            <person name="Chew F.T."/>
            <person name="Hui J."/>
            <person name="Leung T.F."/>
            <person name="Tungtrongchitr A."/>
            <person name="Zhong N."/>
            <person name="Liu Z."/>
            <person name="Tsui S."/>
        </authorList>
    </citation>
    <scope>NUCLEOTIDE SEQUENCE</scope>
    <source>
        <strain evidence="1">Derf</strain>
        <tissue evidence="1">Whole organism</tissue>
    </source>
</reference>